<dbReference type="Pfam" id="PF04673">
    <property type="entry name" value="Cyclase_polyket"/>
    <property type="match status" value="1"/>
</dbReference>
<dbReference type="EMBL" id="JAEACQ010000292">
    <property type="protein sequence ID" value="MBL7632019.1"/>
    <property type="molecule type" value="Genomic_DNA"/>
</dbReference>
<comment type="caution">
    <text evidence="2">The sequence shown here is derived from an EMBL/GenBank/DDBJ whole genome shotgun (WGS) entry which is preliminary data.</text>
</comment>
<gene>
    <name evidence="2" type="ORF">I7412_33645</name>
</gene>
<accession>A0A937RRH7</accession>
<dbReference type="InterPro" id="IPR011008">
    <property type="entry name" value="Dimeric_a/b-barrel"/>
</dbReference>
<keyword evidence="3" id="KW-1185">Reference proteome</keyword>
<dbReference type="InterPro" id="IPR006765">
    <property type="entry name" value="Polyketide_synth_cyclase"/>
</dbReference>
<dbReference type="Gene3D" id="3.30.70.1090">
    <property type="entry name" value="Dimeric alpha+beta barrel"/>
    <property type="match status" value="1"/>
</dbReference>
<feature type="compositionally biased region" description="Basic and acidic residues" evidence="1">
    <location>
        <begin position="1"/>
        <end position="16"/>
    </location>
</feature>
<protein>
    <submittedName>
        <fullName evidence="2">TcmI family type II polyketide cyclase</fullName>
    </submittedName>
</protein>
<feature type="region of interest" description="Disordered" evidence="1">
    <location>
        <begin position="1"/>
        <end position="32"/>
    </location>
</feature>
<evidence type="ECO:0000313" key="2">
    <source>
        <dbReference type="EMBL" id="MBL7632019.1"/>
    </source>
</evidence>
<evidence type="ECO:0000256" key="1">
    <source>
        <dbReference type="SAM" id="MobiDB-lite"/>
    </source>
</evidence>
<dbReference type="InterPro" id="IPR038474">
    <property type="entry name" value="Polyketide_synth_cyclase_sf"/>
</dbReference>
<evidence type="ECO:0000313" key="3">
    <source>
        <dbReference type="Proteomes" id="UP000604475"/>
    </source>
</evidence>
<dbReference type="Proteomes" id="UP000604475">
    <property type="component" value="Unassembled WGS sequence"/>
</dbReference>
<dbReference type="GO" id="GO:0030639">
    <property type="term" value="P:polyketide biosynthetic process"/>
    <property type="evidence" value="ECO:0007669"/>
    <property type="project" value="InterPro"/>
</dbReference>
<dbReference type="AlphaFoldDB" id="A0A937RRH7"/>
<sequence length="146" mass="16321">MKLRQRDSDNAIRRGSVDIPPRSARADRGTGGGCAVSHRTLIVARMNPSDEQAVAQIFAESDAGELPHLVGVSRRELFAFHGLYFHLIEAEESINTPLANVREHPLFVDVNTKLEKYISAYDPETWRGPRDAMARGFYTWEAKPTG</sequence>
<proteinExistence type="predicted"/>
<reference evidence="2" key="1">
    <citation type="submission" date="2020-12" db="EMBL/GenBank/DDBJ databases">
        <title>Genomic characterization of non-nitrogen-fixing Frankia strains.</title>
        <authorList>
            <person name="Carlos-Shanley C."/>
            <person name="Guerra T."/>
            <person name="Hahn D."/>
        </authorList>
    </citation>
    <scope>NUCLEOTIDE SEQUENCE</scope>
    <source>
        <strain evidence="2">CN6</strain>
    </source>
</reference>
<dbReference type="SUPFAM" id="SSF54909">
    <property type="entry name" value="Dimeric alpha+beta barrel"/>
    <property type="match status" value="1"/>
</dbReference>
<organism evidence="2 3">
    <name type="scientific">Frankia nepalensis</name>
    <dbReference type="NCBI Taxonomy" id="1836974"/>
    <lineage>
        <taxon>Bacteria</taxon>
        <taxon>Bacillati</taxon>
        <taxon>Actinomycetota</taxon>
        <taxon>Actinomycetes</taxon>
        <taxon>Frankiales</taxon>
        <taxon>Frankiaceae</taxon>
        <taxon>Frankia</taxon>
    </lineage>
</organism>
<name>A0A937RRH7_9ACTN</name>